<reference evidence="4" key="1">
    <citation type="submission" date="2018-11" db="EMBL/GenBank/DDBJ databases">
        <authorList>
            <person name="Alioto T."/>
            <person name="Alioto T."/>
        </authorList>
    </citation>
    <scope>NUCLEOTIDE SEQUENCE</scope>
</reference>
<evidence type="ECO:0000256" key="2">
    <source>
        <dbReference type="SAM" id="Phobius"/>
    </source>
</evidence>
<name>A0A8B6CG55_MYTGA</name>
<dbReference type="EMBL" id="UYJE01001774">
    <property type="protein sequence ID" value="VDI05062.1"/>
    <property type="molecule type" value="Genomic_DNA"/>
</dbReference>
<accession>A0A8B6CG55</accession>
<dbReference type="PROSITE" id="PS51257">
    <property type="entry name" value="PROKAR_LIPOPROTEIN"/>
    <property type="match status" value="1"/>
</dbReference>
<dbReference type="PANTHER" id="PTHR24273:SF32">
    <property type="entry name" value="HYALIN"/>
    <property type="match status" value="1"/>
</dbReference>
<feature type="transmembrane region" description="Helical" evidence="2">
    <location>
        <begin position="7"/>
        <end position="27"/>
    </location>
</feature>
<keyword evidence="2" id="KW-1133">Transmembrane helix</keyword>
<dbReference type="AlphaFoldDB" id="A0A8B6CG55"/>
<dbReference type="PROSITE" id="PS50825">
    <property type="entry name" value="HYR"/>
    <property type="match status" value="1"/>
</dbReference>
<keyword evidence="2" id="KW-0472">Membrane</keyword>
<feature type="domain" description="HYR" evidence="3">
    <location>
        <begin position="276"/>
        <end position="356"/>
    </location>
</feature>
<dbReference type="InterPro" id="IPR003410">
    <property type="entry name" value="HYR_dom"/>
</dbReference>
<dbReference type="Proteomes" id="UP000596742">
    <property type="component" value="Unassembled WGS sequence"/>
</dbReference>
<sequence>MKNVREYSIYAAVILSVVGQITCMGTLSNFSMSCGPGVDDPNSCTQTSRTQKCYRYNGKTKCEVTTYACQSMCCPGWELGMKGKCDIPIKNFQCSESLINSTKRHGSEYCVDNTYCQEGEVCCSNYCTRIQLSKHHCWYRNVYRTVGETNTTTNDVCTVCSCNTDGHIATMECEKSTCNWDNQTDIPKYYKPPVIQNIPMKGQKVSVYVLSTRNSAYLDTNFIYALDFEGNMMKVYVSENTFKHCLCTNSTVSVIVKSVPDKFGNYNETTFLVNIIDRFEPVFHNCPQDRVIRSNDLFGWTAPTVTDNVGVREIDGPVLPQRNKTNLVPGTYTMVYKAKDWSNNTATCRFTITVQDPPDVNPMPAHEHKISVTLLIIIGGSLAALVVIALVAFYVSSMCRIVKTYSVNEKKKIPSNEHGHVYGSVNDNGKLYKKNLN</sequence>
<evidence type="ECO:0000313" key="5">
    <source>
        <dbReference type="Proteomes" id="UP000596742"/>
    </source>
</evidence>
<dbReference type="Pfam" id="PF02494">
    <property type="entry name" value="HYR"/>
    <property type="match status" value="1"/>
</dbReference>
<feature type="transmembrane region" description="Helical" evidence="2">
    <location>
        <begin position="372"/>
        <end position="395"/>
    </location>
</feature>
<dbReference type="PANTHER" id="PTHR24273">
    <property type="entry name" value="FI04643P-RELATED"/>
    <property type="match status" value="1"/>
</dbReference>
<evidence type="ECO:0000313" key="4">
    <source>
        <dbReference type="EMBL" id="VDI05062.1"/>
    </source>
</evidence>
<gene>
    <name evidence="4" type="ORF">MGAL_10B088957</name>
</gene>
<keyword evidence="2" id="KW-0812">Transmembrane</keyword>
<organism evidence="4 5">
    <name type="scientific">Mytilus galloprovincialis</name>
    <name type="common">Mediterranean mussel</name>
    <dbReference type="NCBI Taxonomy" id="29158"/>
    <lineage>
        <taxon>Eukaryota</taxon>
        <taxon>Metazoa</taxon>
        <taxon>Spiralia</taxon>
        <taxon>Lophotrochozoa</taxon>
        <taxon>Mollusca</taxon>
        <taxon>Bivalvia</taxon>
        <taxon>Autobranchia</taxon>
        <taxon>Pteriomorphia</taxon>
        <taxon>Mytilida</taxon>
        <taxon>Mytiloidea</taxon>
        <taxon>Mytilidae</taxon>
        <taxon>Mytilinae</taxon>
        <taxon>Mytilus</taxon>
    </lineage>
</organism>
<evidence type="ECO:0000259" key="3">
    <source>
        <dbReference type="PROSITE" id="PS50825"/>
    </source>
</evidence>
<keyword evidence="1" id="KW-0677">Repeat</keyword>
<proteinExistence type="predicted"/>
<evidence type="ECO:0000256" key="1">
    <source>
        <dbReference type="ARBA" id="ARBA00022737"/>
    </source>
</evidence>
<comment type="caution">
    <text evidence="4">The sequence shown here is derived from an EMBL/GenBank/DDBJ whole genome shotgun (WGS) entry which is preliminary data.</text>
</comment>
<protein>
    <recommendedName>
        <fullName evidence="3">HYR domain-containing protein</fullName>
    </recommendedName>
</protein>
<dbReference type="InterPro" id="IPR013783">
    <property type="entry name" value="Ig-like_fold"/>
</dbReference>
<dbReference type="OrthoDB" id="6102994at2759"/>
<dbReference type="Gene3D" id="2.60.40.10">
    <property type="entry name" value="Immunoglobulins"/>
    <property type="match status" value="1"/>
</dbReference>
<keyword evidence="5" id="KW-1185">Reference proteome</keyword>